<organism evidence="12">
    <name type="scientific">Dictyoglomus turgidum</name>
    <dbReference type="NCBI Taxonomy" id="513050"/>
    <lineage>
        <taxon>Bacteria</taxon>
        <taxon>Pseudomonadati</taxon>
        <taxon>Dictyoglomota</taxon>
        <taxon>Dictyoglomia</taxon>
        <taxon>Dictyoglomales</taxon>
        <taxon>Dictyoglomaceae</taxon>
        <taxon>Dictyoglomus</taxon>
    </lineage>
</organism>
<name>A0A7C3WYF5_9BACT</name>
<dbReference type="SUPFAM" id="SSF102114">
    <property type="entry name" value="Radical SAM enzymes"/>
    <property type="match status" value="1"/>
</dbReference>
<dbReference type="NCBIfam" id="TIGR00539">
    <property type="entry name" value="hemN_rel"/>
    <property type="match status" value="1"/>
</dbReference>
<evidence type="ECO:0000256" key="10">
    <source>
        <dbReference type="RuleBase" id="RU364116"/>
    </source>
</evidence>
<dbReference type="InterPro" id="IPR004559">
    <property type="entry name" value="HemW-like"/>
</dbReference>
<dbReference type="EMBL" id="DTGA01000173">
    <property type="protein sequence ID" value="HGB31554.1"/>
    <property type="molecule type" value="Genomic_DNA"/>
</dbReference>
<dbReference type="InterPro" id="IPR034505">
    <property type="entry name" value="Coproporphyrinogen-III_oxidase"/>
</dbReference>
<keyword evidence="9 10" id="KW-0143">Chaperone</keyword>
<dbReference type="InterPro" id="IPR010723">
    <property type="entry name" value="HemN_C"/>
</dbReference>
<dbReference type="GO" id="GO:0004109">
    <property type="term" value="F:coproporphyrinogen oxidase activity"/>
    <property type="evidence" value="ECO:0007669"/>
    <property type="project" value="InterPro"/>
</dbReference>
<dbReference type="GO" id="GO:0046872">
    <property type="term" value="F:metal ion binding"/>
    <property type="evidence" value="ECO:0007669"/>
    <property type="project" value="UniProtKB-UniRule"/>
</dbReference>
<keyword evidence="8 10" id="KW-0411">Iron-sulfur</keyword>
<dbReference type="SFLD" id="SFLDG01065">
    <property type="entry name" value="anaerobic_coproporphyrinogen-I"/>
    <property type="match status" value="1"/>
</dbReference>
<dbReference type="GO" id="GO:0005737">
    <property type="term" value="C:cytoplasm"/>
    <property type="evidence" value="ECO:0007669"/>
    <property type="project" value="UniProtKB-SubCell"/>
</dbReference>
<reference evidence="12" key="1">
    <citation type="journal article" date="2020" name="mSystems">
        <title>Genome- and Community-Level Interaction Insights into Carbon Utilization and Element Cycling Functions of Hydrothermarchaeota in Hydrothermal Sediment.</title>
        <authorList>
            <person name="Zhou Z."/>
            <person name="Liu Y."/>
            <person name="Xu W."/>
            <person name="Pan J."/>
            <person name="Luo Z.H."/>
            <person name="Li M."/>
        </authorList>
    </citation>
    <scope>NUCLEOTIDE SEQUENCE [LARGE SCALE GENOMIC DNA]</scope>
    <source>
        <strain evidence="12">SpSt-751</strain>
    </source>
</reference>
<gene>
    <name evidence="12" type="primary">hemW</name>
    <name evidence="12" type="ORF">ENV35_06740</name>
</gene>
<dbReference type="InterPro" id="IPR058240">
    <property type="entry name" value="rSAM_sf"/>
</dbReference>
<dbReference type="GO" id="GO:0051539">
    <property type="term" value="F:4 iron, 4 sulfur cluster binding"/>
    <property type="evidence" value="ECO:0007669"/>
    <property type="project" value="UniProtKB-UniRule"/>
</dbReference>
<dbReference type="InterPro" id="IPR006638">
    <property type="entry name" value="Elp3/MiaA/NifB-like_rSAM"/>
</dbReference>
<comment type="subcellular location">
    <subcellularLocation>
        <location evidence="10">Cytoplasm</location>
    </subcellularLocation>
</comment>
<evidence type="ECO:0000256" key="2">
    <source>
        <dbReference type="ARBA" id="ARBA00006100"/>
    </source>
</evidence>
<comment type="similarity">
    <text evidence="2">Belongs to the anaerobic coproporphyrinogen-III oxidase family. HemW subfamily.</text>
</comment>
<dbReference type="Gene3D" id="3.20.20.70">
    <property type="entry name" value="Aldolase class I"/>
    <property type="match status" value="1"/>
</dbReference>
<keyword evidence="5 10" id="KW-0949">S-adenosyl-L-methionine</keyword>
<evidence type="ECO:0000256" key="8">
    <source>
        <dbReference type="ARBA" id="ARBA00023014"/>
    </source>
</evidence>
<dbReference type="InterPro" id="IPR007197">
    <property type="entry name" value="rSAM"/>
</dbReference>
<dbReference type="InterPro" id="IPR013785">
    <property type="entry name" value="Aldolase_TIM"/>
</dbReference>
<evidence type="ECO:0000256" key="5">
    <source>
        <dbReference type="ARBA" id="ARBA00022691"/>
    </source>
</evidence>
<comment type="caution">
    <text evidence="12">The sequence shown here is derived from an EMBL/GenBank/DDBJ whole genome shotgun (WGS) entry which is preliminary data.</text>
</comment>
<dbReference type="SFLD" id="SFLDS00029">
    <property type="entry name" value="Radical_SAM"/>
    <property type="match status" value="1"/>
</dbReference>
<accession>A0A7C3WYF5</accession>
<evidence type="ECO:0000256" key="9">
    <source>
        <dbReference type="ARBA" id="ARBA00023186"/>
    </source>
</evidence>
<dbReference type="Pfam" id="PF06969">
    <property type="entry name" value="HemN_C"/>
    <property type="match status" value="1"/>
</dbReference>
<keyword evidence="6 10" id="KW-0479">Metal-binding</keyword>
<dbReference type="AlphaFoldDB" id="A0A7C3WYF5"/>
<dbReference type="GO" id="GO:0006779">
    <property type="term" value="P:porphyrin-containing compound biosynthetic process"/>
    <property type="evidence" value="ECO:0007669"/>
    <property type="project" value="InterPro"/>
</dbReference>
<keyword evidence="7 10" id="KW-0408">Iron</keyword>
<evidence type="ECO:0000313" key="12">
    <source>
        <dbReference type="EMBL" id="HGB31554.1"/>
    </source>
</evidence>
<dbReference type="SFLD" id="SFLDG01082">
    <property type="entry name" value="B12-binding_domain_containing"/>
    <property type="match status" value="1"/>
</dbReference>
<sequence length="374" mass="44106">MKAVGVYIHYPFCIKKCPYCDFTSFVYSKNEEERYIEYITKEIQLKAKSEIVDTIYFGGGTPSLMSLKALDSIFESIYKHYKVKKDLEITIEVNPGTIDKEKLSFWKDIGINRISVGVQSFIDEELLILGRIHTVSDTLKTFILLREYGFDNINLDLIYSIPFQNPNNFYKSLDFALSLNPEHISIYNLIIEEGTLFYEKYIKGEFTLPDNDVEANMFMYAMNLLEEVGFIHYEISNFARNINLKCRHNLKYWNQEEYHGYGVSAYSFANHIRYGNYKNLFVYYEKINNDELPIENIEILNDETYPKDYLFVKLRLMEGVSEKEFFERFGKNISDYIPNLSIFMKEGLIKRKKDRICLTKKGVLLANEIFRDIL</sequence>
<dbReference type="PANTHER" id="PTHR13932:SF5">
    <property type="entry name" value="RADICAL S-ADENOSYL METHIONINE DOMAIN-CONTAINING PROTEIN 1, MITOCHONDRIAL"/>
    <property type="match status" value="1"/>
</dbReference>
<dbReference type="SMART" id="SM00729">
    <property type="entry name" value="Elp3"/>
    <property type="match status" value="1"/>
</dbReference>
<evidence type="ECO:0000256" key="6">
    <source>
        <dbReference type="ARBA" id="ARBA00022723"/>
    </source>
</evidence>
<evidence type="ECO:0000256" key="1">
    <source>
        <dbReference type="ARBA" id="ARBA00001966"/>
    </source>
</evidence>
<dbReference type="PANTHER" id="PTHR13932">
    <property type="entry name" value="COPROPORPHYRINIGEN III OXIDASE"/>
    <property type="match status" value="1"/>
</dbReference>
<dbReference type="PROSITE" id="PS51918">
    <property type="entry name" value="RADICAL_SAM"/>
    <property type="match status" value="1"/>
</dbReference>
<dbReference type="SFLD" id="SFLDF00562">
    <property type="entry name" value="HemN-like__clustered_with_heat"/>
    <property type="match status" value="1"/>
</dbReference>
<evidence type="ECO:0000256" key="4">
    <source>
        <dbReference type="ARBA" id="ARBA00022617"/>
    </source>
</evidence>
<dbReference type="SFLD" id="SFLDF00288">
    <property type="entry name" value="HemN-like__clustered_with_nucl"/>
    <property type="match status" value="1"/>
</dbReference>
<evidence type="ECO:0000259" key="11">
    <source>
        <dbReference type="PROSITE" id="PS51918"/>
    </source>
</evidence>
<feature type="domain" description="Radical SAM core" evidence="11">
    <location>
        <begin position="1"/>
        <end position="231"/>
    </location>
</feature>
<comment type="function">
    <text evidence="10">Probably acts as a heme chaperone, transferring heme to an unknown acceptor. Binds one molecule of heme per monomer, possibly covalently. Binds 1 [4Fe-4S] cluster. The cluster is coordinated with 3 cysteines and an exchangeable S-adenosyl-L-methionine.</text>
</comment>
<proteinExistence type="inferred from homology"/>
<dbReference type="CDD" id="cd01335">
    <property type="entry name" value="Radical_SAM"/>
    <property type="match status" value="1"/>
</dbReference>
<keyword evidence="10" id="KW-0004">4Fe-4S</keyword>
<keyword evidence="10" id="KW-0963">Cytoplasm</keyword>
<dbReference type="Pfam" id="PF04055">
    <property type="entry name" value="Radical_SAM"/>
    <property type="match status" value="1"/>
</dbReference>
<keyword evidence="4 10" id="KW-0349">Heme</keyword>
<evidence type="ECO:0000256" key="7">
    <source>
        <dbReference type="ARBA" id="ARBA00023004"/>
    </source>
</evidence>
<evidence type="ECO:0000256" key="3">
    <source>
        <dbReference type="ARBA" id="ARBA00017228"/>
    </source>
</evidence>
<comment type="cofactor">
    <cofactor evidence="1">
        <name>[4Fe-4S] cluster</name>
        <dbReference type="ChEBI" id="CHEBI:49883"/>
    </cofactor>
</comment>
<protein>
    <recommendedName>
        <fullName evidence="3 10">Heme chaperone HemW</fullName>
    </recommendedName>
</protein>